<dbReference type="AlphaFoldDB" id="A0A930PI79"/>
<gene>
    <name evidence="1" type="ORF">HXO56_06190</name>
</gene>
<dbReference type="Proteomes" id="UP000769484">
    <property type="component" value="Unassembled WGS sequence"/>
</dbReference>
<reference evidence="1" key="1">
    <citation type="submission" date="2020-04" db="EMBL/GenBank/DDBJ databases">
        <title>Deep metagenomics examines the oral microbiome during advanced dental caries in children, revealing novel taxa and co-occurrences with host molecules.</title>
        <authorList>
            <person name="Baker J.L."/>
            <person name="Morton J.T."/>
            <person name="Dinis M."/>
            <person name="Alvarez R."/>
            <person name="Tran N.C."/>
            <person name="Knight R."/>
            <person name="Edlund A."/>
        </authorList>
    </citation>
    <scope>NUCLEOTIDE SEQUENCE</scope>
    <source>
        <strain evidence="1">JCVI_47_bin.4</strain>
    </source>
</reference>
<protein>
    <submittedName>
        <fullName evidence="1">Uncharacterized protein</fullName>
    </submittedName>
</protein>
<name>A0A930PI79_9MICC</name>
<dbReference type="EMBL" id="JABZXJ010000021">
    <property type="protein sequence ID" value="MBF1649666.1"/>
    <property type="molecule type" value="Genomic_DNA"/>
</dbReference>
<organism evidence="1 2">
    <name type="scientific">Rothia dentocariosa</name>
    <dbReference type="NCBI Taxonomy" id="2047"/>
    <lineage>
        <taxon>Bacteria</taxon>
        <taxon>Bacillati</taxon>
        <taxon>Actinomycetota</taxon>
        <taxon>Actinomycetes</taxon>
        <taxon>Micrococcales</taxon>
        <taxon>Micrococcaceae</taxon>
        <taxon>Rothia</taxon>
    </lineage>
</organism>
<proteinExistence type="predicted"/>
<comment type="caution">
    <text evidence="1">The sequence shown here is derived from an EMBL/GenBank/DDBJ whole genome shotgun (WGS) entry which is preliminary data.</text>
</comment>
<sequence>MKLDRWGDVADGVAQDLMQEQMDELDQSEETVEEHRVIGWEKTNLLSKIEFKWKKEDELVLSRIRAASDTITKNHFITIFKALDAVYGNIRVPKVNQNGMTVFDENGRIVWERNPDGSYKEDWSLLDGFDIEAAIFELQKARTELAVQNNSLFQEAVFAKYIYRDEYQDSYRSLLDGTQGDRNSFAHKATRESRYFAFYKFCLWNSSDILLKEINNLQRIMERIREWRIRSYKSEESLKFQ</sequence>
<accession>A0A930PI79</accession>
<evidence type="ECO:0000313" key="2">
    <source>
        <dbReference type="Proteomes" id="UP000769484"/>
    </source>
</evidence>
<evidence type="ECO:0000313" key="1">
    <source>
        <dbReference type="EMBL" id="MBF1649666.1"/>
    </source>
</evidence>